<evidence type="ECO:0000259" key="1">
    <source>
        <dbReference type="PROSITE" id="PS50995"/>
    </source>
</evidence>
<dbReference type="EMBL" id="BOQP01000057">
    <property type="protein sequence ID" value="GIM83585.1"/>
    <property type="molecule type" value="Genomic_DNA"/>
</dbReference>
<dbReference type="PROSITE" id="PS50995">
    <property type="entry name" value="HTH_MARR_2"/>
    <property type="match status" value="1"/>
</dbReference>
<evidence type="ECO:0000313" key="2">
    <source>
        <dbReference type="EMBL" id="GIM83585.1"/>
    </source>
</evidence>
<evidence type="ECO:0000313" key="3">
    <source>
        <dbReference type="Proteomes" id="UP000680865"/>
    </source>
</evidence>
<dbReference type="Proteomes" id="UP000680865">
    <property type="component" value="Unassembled WGS sequence"/>
</dbReference>
<dbReference type="PRINTS" id="PR00598">
    <property type="entry name" value="HTHMARR"/>
</dbReference>
<dbReference type="Gene3D" id="1.10.10.10">
    <property type="entry name" value="Winged helix-like DNA-binding domain superfamily/Winged helix DNA-binding domain"/>
    <property type="match status" value="1"/>
</dbReference>
<keyword evidence="3" id="KW-1185">Reference proteome</keyword>
<comment type="caution">
    <text evidence="2">The sequence shown here is derived from an EMBL/GenBank/DDBJ whole genome shotgun (WGS) entry which is preliminary data.</text>
</comment>
<dbReference type="RefSeq" id="WP_213003058.1">
    <property type="nucleotide sequence ID" value="NZ_BAAATW010000013.1"/>
</dbReference>
<name>A0A919T458_9ACTN</name>
<proteinExistence type="predicted"/>
<reference evidence="2" key="1">
    <citation type="submission" date="2021-03" db="EMBL/GenBank/DDBJ databases">
        <title>Whole genome shotgun sequence of Actinoplanes consettensis NBRC 14913.</title>
        <authorList>
            <person name="Komaki H."/>
            <person name="Tamura T."/>
        </authorList>
    </citation>
    <scope>NUCLEOTIDE SEQUENCE</scope>
    <source>
        <strain evidence="2">NBRC 14913</strain>
    </source>
</reference>
<accession>A0A919T458</accession>
<dbReference type="InterPro" id="IPR036388">
    <property type="entry name" value="WH-like_DNA-bd_sf"/>
</dbReference>
<gene>
    <name evidence="2" type="ORF">Aco04nite_87290</name>
</gene>
<dbReference type="GO" id="GO:0003700">
    <property type="term" value="F:DNA-binding transcription factor activity"/>
    <property type="evidence" value="ECO:0007669"/>
    <property type="project" value="InterPro"/>
</dbReference>
<dbReference type="GO" id="GO:0006950">
    <property type="term" value="P:response to stress"/>
    <property type="evidence" value="ECO:0007669"/>
    <property type="project" value="TreeGrafter"/>
</dbReference>
<dbReference type="SMART" id="SM00347">
    <property type="entry name" value="HTH_MARR"/>
    <property type="match status" value="1"/>
</dbReference>
<dbReference type="InterPro" id="IPR036390">
    <property type="entry name" value="WH_DNA-bd_sf"/>
</dbReference>
<dbReference type="Pfam" id="PF12802">
    <property type="entry name" value="MarR_2"/>
    <property type="match status" value="1"/>
</dbReference>
<dbReference type="SUPFAM" id="SSF46785">
    <property type="entry name" value="Winged helix' DNA-binding domain"/>
    <property type="match status" value="1"/>
</dbReference>
<dbReference type="PANTHER" id="PTHR33164">
    <property type="entry name" value="TRANSCRIPTIONAL REGULATOR, MARR FAMILY"/>
    <property type="match status" value="1"/>
</dbReference>
<organism evidence="2 3">
    <name type="scientific">Winogradskya consettensis</name>
    <dbReference type="NCBI Taxonomy" id="113560"/>
    <lineage>
        <taxon>Bacteria</taxon>
        <taxon>Bacillati</taxon>
        <taxon>Actinomycetota</taxon>
        <taxon>Actinomycetes</taxon>
        <taxon>Micromonosporales</taxon>
        <taxon>Micromonosporaceae</taxon>
        <taxon>Winogradskya</taxon>
    </lineage>
</organism>
<dbReference type="InterPro" id="IPR000835">
    <property type="entry name" value="HTH_MarR-typ"/>
</dbReference>
<dbReference type="AlphaFoldDB" id="A0A919T458"/>
<protein>
    <recommendedName>
        <fullName evidence="1">HTH marR-type domain-containing protein</fullName>
    </recommendedName>
</protein>
<sequence>MAVPGEHTDSLFVPGRRSRLLQLLRTYTDTHVELTRHLARTLGIHANDAVAIAEILWAEATGDPLSPVRLSERIGLASGGTATLLNRLETAGFVVRSREDTDRRIVRLRLTPQARSRTEEFFLPTGEHLNNALDGYDDATLESMEHLLTEIVAVTAARNEQLRADLKRVSSGRQGT</sequence>
<dbReference type="PANTHER" id="PTHR33164:SF106">
    <property type="entry name" value="TRANSCRIPTIONAL REGULATORY PROTEIN"/>
    <property type="match status" value="1"/>
</dbReference>
<feature type="domain" description="HTH marR-type" evidence="1">
    <location>
        <begin position="17"/>
        <end position="153"/>
    </location>
</feature>
<dbReference type="InterPro" id="IPR039422">
    <property type="entry name" value="MarR/SlyA-like"/>
</dbReference>